<dbReference type="GO" id="GO:0005737">
    <property type="term" value="C:cytoplasm"/>
    <property type="evidence" value="ECO:0007669"/>
    <property type="project" value="UniProtKB-SubCell"/>
</dbReference>
<accession>A0A286D6X5</accession>
<dbReference type="Proteomes" id="UP000219374">
    <property type="component" value="Unassembled WGS sequence"/>
</dbReference>
<dbReference type="RefSeq" id="WP_097121664.1">
    <property type="nucleotide sequence ID" value="NZ_OCND01000004.1"/>
</dbReference>
<dbReference type="AlphaFoldDB" id="A0A286D6X5"/>
<dbReference type="Gene3D" id="3.40.50.620">
    <property type="entry name" value="HUPs"/>
    <property type="match status" value="1"/>
</dbReference>
<feature type="binding site" evidence="8">
    <location>
        <begin position="27"/>
        <end position="32"/>
    </location>
    <ligand>
        <name>ATP</name>
        <dbReference type="ChEBI" id="CHEBI:30616"/>
    </ligand>
</feature>
<dbReference type="EMBL" id="OCND01000004">
    <property type="protein sequence ID" value="SOD54409.1"/>
    <property type="molecule type" value="Genomic_DNA"/>
</dbReference>
<evidence type="ECO:0000256" key="7">
    <source>
        <dbReference type="ARBA" id="ARBA00048539"/>
    </source>
</evidence>
<reference evidence="10 11" key="1">
    <citation type="submission" date="2017-09" db="EMBL/GenBank/DDBJ databases">
        <authorList>
            <person name="Ehlers B."/>
            <person name="Leendertz F.H."/>
        </authorList>
    </citation>
    <scope>NUCLEOTIDE SEQUENCE [LARGE SCALE GENOMIC DNA]</scope>
    <source>
        <strain evidence="10 11">CGMCC 1.10978</strain>
    </source>
</reference>
<evidence type="ECO:0000256" key="2">
    <source>
        <dbReference type="ARBA" id="ARBA00022490"/>
    </source>
</evidence>
<dbReference type="GO" id="GO:0032267">
    <property type="term" value="F:tRNA(Ile)-lysidine synthase activity"/>
    <property type="evidence" value="ECO:0007669"/>
    <property type="project" value="UniProtKB-EC"/>
</dbReference>
<dbReference type="SUPFAM" id="SSF52402">
    <property type="entry name" value="Adenine nucleotide alpha hydrolases-like"/>
    <property type="match status" value="1"/>
</dbReference>
<dbReference type="Pfam" id="PF11734">
    <property type="entry name" value="TilS_C"/>
    <property type="match status" value="1"/>
</dbReference>
<keyword evidence="5 8" id="KW-0547">Nucleotide-binding</keyword>
<comment type="function">
    <text evidence="8">Ligates lysine onto the cytidine present at position 34 of the AUA codon-specific tRNA(Ile) that contains the anticodon CAU, in an ATP-dependent manner. Cytidine is converted to lysidine, thus changing the amino acid specificity of the tRNA from methionine to isoleucine.</text>
</comment>
<dbReference type="PANTHER" id="PTHR43033:SF1">
    <property type="entry name" value="TRNA(ILE)-LYSIDINE SYNTHASE-RELATED"/>
    <property type="match status" value="1"/>
</dbReference>
<dbReference type="InterPro" id="IPR012796">
    <property type="entry name" value="Lysidine-tRNA-synth_C"/>
</dbReference>
<dbReference type="Pfam" id="PF01171">
    <property type="entry name" value="ATP_bind_3"/>
    <property type="match status" value="1"/>
</dbReference>
<keyword evidence="11" id="KW-1185">Reference proteome</keyword>
<evidence type="ECO:0000256" key="3">
    <source>
        <dbReference type="ARBA" id="ARBA00022598"/>
    </source>
</evidence>
<feature type="domain" description="Lysidine-tRNA(Ile) synthetase C-terminal" evidence="9">
    <location>
        <begin position="357"/>
        <end position="431"/>
    </location>
</feature>
<dbReference type="InterPro" id="IPR015262">
    <property type="entry name" value="tRNA_Ile_lys_synt_subst-bd"/>
</dbReference>
<evidence type="ECO:0000313" key="10">
    <source>
        <dbReference type="EMBL" id="SOD54409.1"/>
    </source>
</evidence>
<dbReference type="NCBIfam" id="TIGR02433">
    <property type="entry name" value="lysidine_TilS_C"/>
    <property type="match status" value="1"/>
</dbReference>
<dbReference type="InterPro" id="IPR014729">
    <property type="entry name" value="Rossmann-like_a/b/a_fold"/>
</dbReference>
<gene>
    <name evidence="8" type="primary">tilS</name>
    <name evidence="10" type="ORF">SAMN06296416_10413</name>
</gene>
<dbReference type="Gene3D" id="1.20.59.20">
    <property type="match status" value="1"/>
</dbReference>
<organism evidence="10 11">
    <name type="scientific">Pseudoxanthomonas wuyuanensis</name>
    <dbReference type="NCBI Taxonomy" id="1073196"/>
    <lineage>
        <taxon>Bacteria</taxon>
        <taxon>Pseudomonadati</taxon>
        <taxon>Pseudomonadota</taxon>
        <taxon>Gammaproteobacteria</taxon>
        <taxon>Lysobacterales</taxon>
        <taxon>Lysobacteraceae</taxon>
        <taxon>Pseudoxanthomonas</taxon>
    </lineage>
</organism>
<keyword evidence="4 8" id="KW-0819">tRNA processing</keyword>
<evidence type="ECO:0000256" key="5">
    <source>
        <dbReference type="ARBA" id="ARBA00022741"/>
    </source>
</evidence>
<protein>
    <recommendedName>
        <fullName evidence="8">tRNA(Ile)-lysidine synthase</fullName>
        <ecNumber evidence="8">6.3.4.19</ecNumber>
    </recommendedName>
    <alternativeName>
        <fullName evidence="8">tRNA(Ile)-2-lysyl-cytidine synthase</fullName>
    </alternativeName>
    <alternativeName>
        <fullName evidence="8">tRNA(Ile)-lysidine synthetase</fullName>
    </alternativeName>
</protein>
<keyword evidence="6 8" id="KW-0067">ATP-binding</keyword>
<name>A0A286D6X5_9GAMM</name>
<dbReference type="InterPro" id="IPR012795">
    <property type="entry name" value="tRNA_Ile_lys_synt_N"/>
</dbReference>
<dbReference type="NCBIfam" id="TIGR02432">
    <property type="entry name" value="lysidine_TilS_N"/>
    <property type="match status" value="1"/>
</dbReference>
<dbReference type="InterPro" id="IPR011063">
    <property type="entry name" value="TilS/TtcA_N"/>
</dbReference>
<comment type="subcellular location">
    <subcellularLocation>
        <location evidence="1 8">Cytoplasm</location>
    </subcellularLocation>
</comment>
<dbReference type="EC" id="6.3.4.19" evidence="8"/>
<dbReference type="OrthoDB" id="9807403at2"/>
<evidence type="ECO:0000313" key="11">
    <source>
        <dbReference type="Proteomes" id="UP000219374"/>
    </source>
</evidence>
<dbReference type="GO" id="GO:0005524">
    <property type="term" value="F:ATP binding"/>
    <property type="evidence" value="ECO:0007669"/>
    <property type="project" value="UniProtKB-UniRule"/>
</dbReference>
<dbReference type="SUPFAM" id="SSF56037">
    <property type="entry name" value="PheT/TilS domain"/>
    <property type="match status" value="1"/>
</dbReference>
<dbReference type="PANTHER" id="PTHR43033">
    <property type="entry name" value="TRNA(ILE)-LYSIDINE SYNTHASE-RELATED"/>
    <property type="match status" value="1"/>
</dbReference>
<dbReference type="Pfam" id="PF09179">
    <property type="entry name" value="TilS"/>
    <property type="match status" value="1"/>
</dbReference>
<dbReference type="InterPro" id="IPR012094">
    <property type="entry name" value="tRNA_Ile_lys_synt"/>
</dbReference>
<dbReference type="GO" id="GO:0006400">
    <property type="term" value="P:tRNA modification"/>
    <property type="evidence" value="ECO:0007669"/>
    <property type="project" value="UniProtKB-UniRule"/>
</dbReference>
<evidence type="ECO:0000256" key="4">
    <source>
        <dbReference type="ARBA" id="ARBA00022694"/>
    </source>
</evidence>
<comment type="domain">
    <text evidence="8">The N-terminal region contains the highly conserved SGGXDS motif, predicted to be a P-loop motif involved in ATP binding.</text>
</comment>
<comment type="catalytic activity">
    <reaction evidence="7 8">
        <text>cytidine(34) in tRNA(Ile2) + L-lysine + ATP = lysidine(34) in tRNA(Ile2) + AMP + diphosphate + H(+)</text>
        <dbReference type="Rhea" id="RHEA:43744"/>
        <dbReference type="Rhea" id="RHEA-COMP:10625"/>
        <dbReference type="Rhea" id="RHEA-COMP:10670"/>
        <dbReference type="ChEBI" id="CHEBI:15378"/>
        <dbReference type="ChEBI" id="CHEBI:30616"/>
        <dbReference type="ChEBI" id="CHEBI:32551"/>
        <dbReference type="ChEBI" id="CHEBI:33019"/>
        <dbReference type="ChEBI" id="CHEBI:82748"/>
        <dbReference type="ChEBI" id="CHEBI:83665"/>
        <dbReference type="ChEBI" id="CHEBI:456215"/>
        <dbReference type="EC" id="6.3.4.19"/>
    </reaction>
</comment>
<sequence length="435" mass="48007">MSAPDPTTALRLALHREQPAPLLVAFSGGLDSCTLLHALAQDAHQRRHGLRAIHVHHGLHPAADEWTDRCQAFCQAWDVPLAIVRVHVQREGEGLEAAARRARYLAFAQALDEREVLVTAHHLDDQAETFLLRALRASGPEGLAAIRPWRRFAHGWHWRPLLEVSRRTLAAYAQQQALSWIDDPSNEDIRHDRNFLRHRVLPLLRQRWPQADAAFARCASLMAETVELLEDADAQALATVRTADPQALSVAGLGGLSRVCRARVLRRWVGELALPPLPGEGVARIESDLLAAAADSAAGFAWSGAVVQRWRGLLHAGRQQAALPSDWRTDWRGDAPLPLPGGGALELEGGAAFAAPVRVSARHGGERIMLPGRNHSHALKNVLQELGVPPWERRQLPLLWDSQGRLLAAGDLAYSADFDAWLRQSGAMLRWRRDG</sequence>
<evidence type="ECO:0000256" key="6">
    <source>
        <dbReference type="ARBA" id="ARBA00022840"/>
    </source>
</evidence>
<evidence type="ECO:0000256" key="8">
    <source>
        <dbReference type="HAMAP-Rule" id="MF_01161"/>
    </source>
</evidence>
<evidence type="ECO:0000256" key="1">
    <source>
        <dbReference type="ARBA" id="ARBA00004496"/>
    </source>
</evidence>
<keyword evidence="3 8" id="KW-0436">Ligase</keyword>
<keyword evidence="2 8" id="KW-0963">Cytoplasm</keyword>
<dbReference type="SUPFAM" id="SSF82829">
    <property type="entry name" value="MesJ substrate recognition domain-like"/>
    <property type="match status" value="1"/>
</dbReference>
<proteinExistence type="inferred from homology"/>
<dbReference type="SMART" id="SM00977">
    <property type="entry name" value="TilS_C"/>
    <property type="match status" value="1"/>
</dbReference>
<evidence type="ECO:0000259" key="9">
    <source>
        <dbReference type="SMART" id="SM00977"/>
    </source>
</evidence>
<dbReference type="HAMAP" id="MF_01161">
    <property type="entry name" value="tRNA_Ile_lys_synt"/>
    <property type="match status" value="1"/>
</dbReference>
<dbReference type="CDD" id="cd01992">
    <property type="entry name" value="TilS_N"/>
    <property type="match status" value="1"/>
</dbReference>
<comment type="similarity">
    <text evidence="8">Belongs to the tRNA(Ile)-lysidine synthase family.</text>
</comment>